<evidence type="ECO:0000256" key="2">
    <source>
        <dbReference type="SAM" id="Phobius"/>
    </source>
</evidence>
<comment type="caution">
    <text evidence="3">The sequence shown here is derived from an EMBL/GenBank/DDBJ whole genome shotgun (WGS) entry which is preliminary data.</text>
</comment>
<feature type="compositionally biased region" description="Low complexity" evidence="1">
    <location>
        <begin position="93"/>
        <end position="102"/>
    </location>
</feature>
<keyword evidence="2" id="KW-0812">Transmembrane</keyword>
<dbReference type="STRING" id="1423738.FC84_GL000788"/>
<sequence length="126" mass="14825">MPFLLFLLFVPVLLIVVFALLAGAVGLFFGLLKFLFPIIIIAALVNLFMRDDRHKATQSRAQSRYQRQQYRQSYRDARTGRKEIHDAREDDVVNNYQNQVNQKTQSENTENPNHDYNNDNDEWSDF</sequence>
<dbReference type="RefSeq" id="WP_057757190.1">
    <property type="nucleotide sequence ID" value="NZ_AYYK01000016.1"/>
</dbReference>
<keyword evidence="2" id="KW-1133">Transmembrane helix</keyword>
<feature type="transmembrane region" description="Helical" evidence="2">
    <location>
        <begin position="29"/>
        <end position="49"/>
    </location>
</feature>
<dbReference type="PATRIC" id="fig|1423738.3.peg.797"/>
<name>A0A0R2BJ38_9LACO</name>
<protein>
    <submittedName>
        <fullName evidence="3">Uncharacterized protein</fullName>
    </submittedName>
</protein>
<gene>
    <name evidence="3" type="ORF">FC84_GL000788</name>
</gene>
<accession>A0A0R2BJ38</accession>
<feature type="compositionally biased region" description="Basic and acidic residues" evidence="1">
    <location>
        <begin position="73"/>
        <end position="91"/>
    </location>
</feature>
<feature type="region of interest" description="Disordered" evidence="1">
    <location>
        <begin position="57"/>
        <end position="126"/>
    </location>
</feature>
<feature type="compositionally biased region" description="Low complexity" evidence="1">
    <location>
        <begin position="58"/>
        <end position="72"/>
    </location>
</feature>
<evidence type="ECO:0000313" key="4">
    <source>
        <dbReference type="Proteomes" id="UP000051813"/>
    </source>
</evidence>
<keyword evidence="2" id="KW-0472">Membrane</keyword>
<keyword evidence="4" id="KW-1185">Reference proteome</keyword>
<dbReference type="AlphaFoldDB" id="A0A0R2BJ38"/>
<dbReference type="Proteomes" id="UP000051813">
    <property type="component" value="Unassembled WGS sequence"/>
</dbReference>
<reference evidence="3 4" key="1">
    <citation type="journal article" date="2015" name="Genome Announc.">
        <title>Expanding the biotechnology potential of lactobacilli through comparative genomics of 213 strains and associated genera.</title>
        <authorList>
            <person name="Sun Z."/>
            <person name="Harris H.M."/>
            <person name="McCann A."/>
            <person name="Guo C."/>
            <person name="Argimon S."/>
            <person name="Zhang W."/>
            <person name="Yang X."/>
            <person name="Jeffery I.B."/>
            <person name="Cooney J.C."/>
            <person name="Kagawa T.F."/>
            <person name="Liu W."/>
            <person name="Song Y."/>
            <person name="Salvetti E."/>
            <person name="Wrobel A."/>
            <person name="Rasinkangas P."/>
            <person name="Parkhill J."/>
            <person name="Rea M.C."/>
            <person name="O'Sullivan O."/>
            <person name="Ritari J."/>
            <person name="Douillard F.P."/>
            <person name="Paul Ross R."/>
            <person name="Yang R."/>
            <person name="Briner A.E."/>
            <person name="Felis G.E."/>
            <person name="de Vos W.M."/>
            <person name="Barrangou R."/>
            <person name="Klaenhammer T.R."/>
            <person name="Caufield P.W."/>
            <person name="Cui Y."/>
            <person name="Zhang H."/>
            <person name="O'Toole P.W."/>
        </authorList>
    </citation>
    <scope>NUCLEOTIDE SEQUENCE [LARGE SCALE GENOMIC DNA]</scope>
    <source>
        <strain evidence="3 4">DSM 20335</strain>
    </source>
</reference>
<dbReference type="EMBL" id="AYYK01000016">
    <property type="protein sequence ID" value="KRM78530.1"/>
    <property type="molecule type" value="Genomic_DNA"/>
</dbReference>
<organism evidence="3 4">
    <name type="scientific">Lapidilactobacillus dextrinicus DSM 20335</name>
    <dbReference type="NCBI Taxonomy" id="1423738"/>
    <lineage>
        <taxon>Bacteria</taxon>
        <taxon>Bacillati</taxon>
        <taxon>Bacillota</taxon>
        <taxon>Bacilli</taxon>
        <taxon>Lactobacillales</taxon>
        <taxon>Lactobacillaceae</taxon>
        <taxon>Lapidilactobacillus</taxon>
    </lineage>
</organism>
<evidence type="ECO:0000256" key="1">
    <source>
        <dbReference type="SAM" id="MobiDB-lite"/>
    </source>
</evidence>
<proteinExistence type="predicted"/>
<evidence type="ECO:0000313" key="3">
    <source>
        <dbReference type="EMBL" id="KRM78530.1"/>
    </source>
</evidence>